<reference evidence="1 2" key="1">
    <citation type="submission" date="2023-08" db="EMBL/GenBank/DDBJ databases">
        <title>A Necator americanus chromosomal reference genome.</title>
        <authorList>
            <person name="Ilik V."/>
            <person name="Petrzelkova K.J."/>
            <person name="Pardy F."/>
            <person name="Fuh T."/>
            <person name="Niatou-Singa F.S."/>
            <person name="Gouil Q."/>
            <person name="Baker L."/>
            <person name="Ritchie M.E."/>
            <person name="Jex A.R."/>
            <person name="Gazzola D."/>
            <person name="Li H."/>
            <person name="Toshio Fujiwara R."/>
            <person name="Zhan B."/>
            <person name="Aroian R.V."/>
            <person name="Pafco B."/>
            <person name="Schwarz E.M."/>
        </authorList>
    </citation>
    <scope>NUCLEOTIDE SEQUENCE [LARGE SCALE GENOMIC DNA]</scope>
    <source>
        <strain evidence="1 2">Aroian</strain>
        <tissue evidence="1">Whole animal</tissue>
    </source>
</reference>
<dbReference type="Proteomes" id="UP001303046">
    <property type="component" value="Unassembled WGS sequence"/>
</dbReference>
<protein>
    <submittedName>
        <fullName evidence="1">Uncharacterized protein</fullName>
    </submittedName>
</protein>
<evidence type="ECO:0000313" key="2">
    <source>
        <dbReference type="Proteomes" id="UP001303046"/>
    </source>
</evidence>
<proteinExistence type="predicted"/>
<comment type="caution">
    <text evidence="1">The sequence shown here is derived from an EMBL/GenBank/DDBJ whole genome shotgun (WGS) entry which is preliminary data.</text>
</comment>
<name>A0ABR1C353_NECAM</name>
<gene>
    <name evidence="1" type="primary">Necator_chrI.g4017</name>
    <name evidence="1" type="ORF">RB195_007888</name>
</gene>
<dbReference type="EMBL" id="JAVFWL010000001">
    <property type="protein sequence ID" value="KAK6731696.1"/>
    <property type="molecule type" value="Genomic_DNA"/>
</dbReference>
<keyword evidence="2" id="KW-1185">Reference proteome</keyword>
<organism evidence="1 2">
    <name type="scientific">Necator americanus</name>
    <name type="common">Human hookworm</name>
    <dbReference type="NCBI Taxonomy" id="51031"/>
    <lineage>
        <taxon>Eukaryota</taxon>
        <taxon>Metazoa</taxon>
        <taxon>Ecdysozoa</taxon>
        <taxon>Nematoda</taxon>
        <taxon>Chromadorea</taxon>
        <taxon>Rhabditida</taxon>
        <taxon>Rhabditina</taxon>
        <taxon>Rhabditomorpha</taxon>
        <taxon>Strongyloidea</taxon>
        <taxon>Ancylostomatidae</taxon>
        <taxon>Bunostominae</taxon>
        <taxon>Necator</taxon>
    </lineage>
</organism>
<evidence type="ECO:0000313" key="1">
    <source>
        <dbReference type="EMBL" id="KAK6731696.1"/>
    </source>
</evidence>
<sequence>MNIKLVGMRRETRAYLSFLSTIHDEQTGGSSRSFAPSTPIYSVIASRNAPTAPHRPSARPYVRVVNVDANYKLSIH</sequence>
<accession>A0ABR1C353</accession>